<evidence type="ECO:0000313" key="2">
    <source>
        <dbReference type="Proteomes" id="UP000001056"/>
    </source>
</evidence>
<dbReference type="EMBL" id="CH408033">
    <property type="protein sequence ID" value="EAQ86130.1"/>
    <property type="molecule type" value="Genomic_DNA"/>
</dbReference>
<organism evidence="1 2">
    <name type="scientific">Chaetomium globosum (strain ATCC 6205 / CBS 148.51 / DSM 1962 / NBRC 6347 / NRRL 1970)</name>
    <name type="common">Soil fungus</name>
    <dbReference type="NCBI Taxonomy" id="306901"/>
    <lineage>
        <taxon>Eukaryota</taxon>
        <taxon>Fungi</taxon>
        <taxon>Dikarya</taxon>
        <taxon>Ascomycota</taxon>
        <taxon>Pezizomycotina</taxon>
        <taxon>Sordariomycetes</taxon>
        <taxon>Sordariomycetidae</taxon>
        <taxon>Sordariales</taxon>
        <taxon>Chaetomiaceae</taxon>
        <taxon>Chaetomium</taxon>
    </lineage>
</organism>
<reference evidence="2" key="1">
    <citation type="journal article" date="2015" name="Genome Announc.">
        <title>Draft genome sequence of the cellulolytic fungus Chaetomium globosum.</title>
        <authorList>
            <person name="Cuomo C.A."/>
            <person name="Untereiner W.A."/>
            <person name="Ma L.-J."/>
            <person name="Grabherr M."/>
            <person name="Birren B.W."/>
        </authorList>
    </citation>
    <scope>NUCLEOTIDE SEQUENCE [LARGE SCALE GENOMIC DNA]</scope>
    <source>
        <strain evidence="2">ATCC 6205 / CBS 148.51 / DSM 1962 / NBRC 6347 / NRRL 1970</strain>
    </source>
</reference>
<dbReference type="AlphaFoldDB" id="Q2GXC1"/>
<dbReference type="HOGENOM" id="CLU_2687606_0_0_1"/>
<keyword evidence="2" id="KW-1185">Reference proteome</keyword>
<sequence length="74" mass="7811">MSVQPTQSGKFQQTPKLCRKPFDQHGLFGSSTSHPRLFNLQNQSCATGILITILREEAGGHAANAEGGTVADGA</sequence>
<dbReference type="GeneID" id="4393532"/>
<accession>Q2GXC1</accession>
<dbReference type="RefSeq" id="XP_001225039.1">
    <property type="nucleotide sequence ID" value="XM_001225038.1"/>
</dbReference>
<dbReference type="InParanoid" id="Q2GXC1"/>
<gene>
    <name evidence="1" type="ORF">CHGG_07383</name>
</gene>
<proteinExistence type="predicted"/>
<protein>
    <submittedName>
        <fullName evidence="1">Uncharacterized protein</fullName>
    </submittedName>
</protein>
<evidence type="ECO:0000313" key="1">
    <source>
        <dbReference type="EMBL" id="EAQ86130.1"/>
    </source>
</evidence>
<name>Q2GXC1_CHAGB</name>
<dbReference type="Proteomes" id="UP000001056">
    <property type="component" value="Unassembled WGS sequence"/>
</dbReference>
<dbReference type="VEuPathDB" id="FungiDB:CHGG_07383"/>